<dbReference type="Proteomes" id="UP000095285">
    <property type="component" value="Unassembled WGS sequence"/>
</dbReference>
<dbReference type="AlphaFoldDB" id="A0A1I7W1H3"/>
<reference evidence="2" key="2">
    <citation type="submission" date="2016-11" db="UniProtKB">
        <authorList>
            <consortium name="WormBaseParasite"/>
        </authorList>
    </citation>
    <scope>IDENTIFICATION</scope>
</reference>
<evidence type="ECO:0000313" key="2">
    <source>
        <dbReference type="WBParaSite" id="EN70_8621"/>
    </source>
</evidence>
<accession>A0A1I7W1H3</accession>
<evidence type="ECO:0000313" key="1">
    <source>
        <dbReference type="Proteomes" id="UP000095285"/>
    </source>
</evidence>
<dbReference type="STRING" id="7209.A0A1I7W1H3"/>
<sequence>MTCANDYDRNDYFNNHWTSSDSERFLPEMSSEDSLDEISDKMDSSSEVELNVAVAKCDKKKSFSGSDSELNCTSNIHSPDSWTNAIHERYTNKLHFNSRLDCESEEMPDLVDGNFMNDVEISDRNSGDELPDEADDEFIMEQFEKLIIRRNKKDNDARLRWLAFLREQKEAEEEEKQFQAYWERRHQEDKDLWRDKDFANAIYKMCRAGYKGKHGHFDVPEEILQQMNALYMQITVGDYGKLFKNY</sequence>
<reference evidence="1" key="1">
    <citation type="submission" date="2012-04" db="EMBL/GenBank/DDBJ databases">
        <title>The Genome Sequence of Loa loa.</title>
        <authorList>
            <consortium name="The Broad Institute Genome Sequencing Platform"/>
            <consortium name="Broad Institute Genome Sequencing Center for Infectious Disease"/>
            <person name="Nutman T.B."/>
            <person name="Fink D.L."/>
            <person name="Russ C."/>
            <person name="Young S."/>
            <person name="Zeng Q."/>
            <person name="Gargeya S."/>
            <person name="Alvarado L."/>
            <person name="Berlin A."/>
            <person name="Chapman S.B."/>
            <person name="Chen Z."/>
            <person name="Freedman E."/>
            <person name="Gellesch M."/>
            <person name="Goldberg J."/>
            <person name="Griggs A."/>
            <person name="Gujja S."/>
            <person name="Heilman E.R."/>
            <person name="Heiman D."/>
            <person name="Howarth C."/>
            <person name="Mehta T."/>
            <person name="Neiman D."/>
            <person name="Pearson M."/>
            <person name="Roberts A."/>
            <person name="Saif S."/>
            <person name="Shea T."/>
            <person name="Shenoy N."/>
            <person name="Sisk P."/>
            <person name="Stolte C."/>
            <person name="Sykes S."/>
            <person name="White J."/>
            <person name="Yandava C."/>
            <person name="Haas B."/>
            <person name="Henn M.R."/>
            <person name="Nusbaum C."/>
            <person name="Birren B."/>
        </authorList>
    </citation>
    <scope>NUCLEOTIDE SEQUENCE [LARGE SCALE GENOMIC DNA]</scope>
</reference>
<dbReference type="WBParaSite" id="EN70_8621">
    <property type="protein sequence ID" value="EN70_8621"/>
    <property type="gene ID" value="EN70_8621"/>
</dbReference>
<protein>
    <submittedName>
        <fullName evidence="2">Clathrin light chain</fullName>
    </submittedName>
</protein>
<keyword evidence="1" id="KW-1185">Reference proteome</keyword>
<organism evidence="1 2">
    <name type="scientific">Loa loa</name>
    <name type="common">Eye worm</name>
    <name type="synonym">Filaria loa</name>
    <dbReference type="NCBI Taxonomy" id="7209"/>
    <lineage>
        <taxon>Eukaryota</taxon>
        <taxon>Metazoa</taxon>
        <taxon>Ecdysozoa</taxon>
        <taxon>Nematoda</taxon>
        <taxon>Chromadorea</taxon>
        <taxon>Rhabditida</taxon>
        <taxon>Spirurina</taxon>
        <taxon>Spiruromorpha</taxon>
        <taxon>Filarioidea</taxon>
        <taxon>Onchocercidae</taxon>
        <taxon>Loa</taxon>
    </lineage>
</organism>
<name>A0A1I7W1H3_LOALO</name>
<proteinExistence type="predicted"/>